<dbReference type="Gene3D" id="3.30.750.44">
    <property type="match status" value="1"/>
</dbReference>
<dbReference type="InterPro" id="IPR005151">
    <property type="entry name" value="Tail-specific_protease"/>
</dbReference>
<feature type="signal peptide" evidence="1">
    <location>
        <begin position="1"/>
        <end position="22"/>
    </location>
</feature>
<dbReference type="InterPro" id="IPR029045">
    <property type="entry name" value="ClpP/crotonase-like_dom_sf"/>
</dbReference>
<evidence type="ECO:0000256" key="1">
    <source>
        <dbReference type="SAM" id="SignalP"/>
    </source>
</evidence>
<keyword evidence="1" id="KW-0732">Signal</keyword>
<feature type="domain" description="Tail specific protease" evidence="2">
    <location>
        <begin position="124"/>
        <end position="318"/>
    </location>
</feature>
<dbReference type="Proteomes" id="UP000092932">
    <property type="component" value="Chromosome"/>
</dbReference>
<proteinExistence type="predicted"/>
<keyword evidence="3" id="KW-0645">Protease</keyword>
<dbReference type="KEGG" id="ado:A6F68_00249"/>
<dbReference type="EC" id="3.4.21.102" evidence="3"/>
<protein>
    <submittedName>
        <fullName evidence="3">Tail-specific protease</fullName>
        <ecNumber evidence="3">3.4.21.102</ecNumber>
    </submittedName>
</protein>
<dbReference type="AlphaFoldDB" id="A0A1B2A9M5"/>
<dbReference type="Pfam" id="PF03572">
    <property type="entry name" value="Peptidase_S41"/>
    <property type="match status" value="1"/>
</dbReference>
<keyword evidence="4" id="KW-1185">Reference proteome</keyword>
<sequence length="440" mass="45819">MFDPSRLLMTTLALAVGPVALAAAVQPARAQGSATAVDSREVVDAARALVRDHYVIPETAAALDRALADAQAAGTFAGLSAQDLSEAINRTMKAVTPDGHLGASYNPARAADLAVQHAAGGSQDQGLTAAMQRMIALNNGGVSKLEVLPGNVRYMDYTGFMWGAPEAQAAITHAMEFMRQGSAVIIDLRRNGGGSAEAVADLASWFLPADTPLMQFQTREGPVETTKSSAKAFSLSDRPVYVLTSKRSFSAAEEFAAHVSAFGFGSLVGETTGGGGFNNTFYPLPGGHVISISTGQALQLKSGKGWERTGIAPAIAVPQDRALVRAQAEALTALAAKAEAGEKAALDRIAPVFRAQAEPVDPARALAAYVGDYGPMKVTLEGDHLVALTPTGPSELVELGGDLFAPVVQPTFRVQFVFEGETASAIELVTGNGTRRMPRS</sequence>
<dbReference type="EMBL" id="CP016591">
    <property type="protein sequence ID" value="ANY18784.1"/>
    <property type="molecule type" value="Genomic_DNA"/>
</dbReference>
<feature type="chain" id="PRO_5008533878" evidence="1">
    <location>
        <begin position="23"/>
        <end position="440"/>
    </location>
</feature>
<dbReference type="STRING" id="692370.A6F68_00249"/>
<dbReference type="SMART" id="SM00245">
    <property type="entry name" value="TSPc"/>
    <property type="match status" value="1"/>
</dbReference>
<dbReference type="Gene3D" id="3.90.226.10">
    <property type="entry name" value="2-enoyl-CoA Hydratase, Chain A, domain 1"/>
    <property type="match status" value="1"/>
</dbReference>
<organism evidence="3 4">
    <name type="scientific">Tsuneonella dongtanensis</name>
    <dbReference type="NCBI Taxonomy" id="692370"/>
    <lineage>
        <taxon>Bacteria</taxon>
        <taxon>Pseudomonadati</taxon>
        <taxon>Pseudomonadota</taxon>
        <taxon>Alphaproteobacteria</taxon>
        <taxon>Sphingomonadales</taxon>
        <taxon>Erythrobacteraceae</taxon>
        <taxon>Tsuneonella</taxon>
    </lineage>
</organism>
<name>A0A1B2A9M5_9SPHN</name>
<dbReference type="RefSeq" id="WP_198152644.1">
    <property type="nucleotide sequence ID" value="NZ_CP016591.1"/>
</dbReference>
<evidence type="ECO:0000259" key="2">
    <source>
        <dbReference type="SMART" id="SM00245"/>
    </source>
</evidence>
<gene>
    <name evidence="3" type="primary">prc</name>
    <name evidence="3" type="ORF">A6F68_00249</name>
</gene>
<dbReference type="CDD" id="cd07563">
    <property type="entry name" value="Peptidase_S41_IRBP"/>
    <property type="match status" value="1"/>
</dbReference>
<keyword evidence="3" id="KW-0378">Hydrolase</keyword>
<dbReference type="GO" id="GO:0004252">
    <property type="term" value="F:serine-type endopeptidase activity"/>
    <property type="evidence" value="ECO:0007669"/>
    <property type="project" value="UniProtKB-EC"/>
</dbReference>
<reference evidence="3 4" key="1">
    <citation type="submission" date="2016-07" db="EMBL/GenBank/DDBJ databases">
        <title>Complete genome sequence of Altererythrobacter dongtanensis KCTC 22672, a type strain with esterase isolated from tidal flat.</title>
        <authorList>
            <person name="Cheng H."/>
            <person name="Wu Y.-H."/>
            <person name="Zhou P."/>
            <person name="Huo Y.-Y."/>
            <person name="Wang C.-S."/>
            <person name="Xu X.-W."/>
        </authorList>
    </citation>
    <scope>NUCLEOTIDE SEQUENCE [LARGE SCALE GENOMIC DNA]</scope>
    <source>
        <strain evidence="3 4">KCTC 22672</strain>
    </source>
</reference>
<accession>A0A1B2A9M5</accession>
<dbReference type="PANTHER" id="PTHR11261">
    <property type="entry name" value="INTERPHOTORECEPTOR RETINOID-BINDING PROTEIN"/>
    <property type="match status" value="1"/>
</dbReference>
<dbReference type="PANTHER" id="PTHR11261:SF3">
    <property type="entry name" value="RETINOL-BINDING PROTEIN 3"/>
    <property type="match status" value="1"/>
</dbReference>
<evidence type="ECO:0000313" key="3">
    <source>
        <dbReference type="EMBL" id="ANY18784.1"/>
    </source>
</evidence>
<dbReference type="SUPFAM" id="SSF52096">
    <property type="entry name" value="ClpP/crotonase"/>
    <property type="match status" value="1"/>
</dbReference>
<evidence type="ECO:0000313" key="4">
    <source>
        <dbReference type="Proteomes" id="UP000092932"/>
    </source>
</evidence>
<dbReference type="GO" id="GO:0006508">
    <property type="term" value="P:proteolysis"/>
    <property type="evidence" value="ECO:0007669"/>
    <property type="project" value="UniProtKB-KW"/>
</dbReference>